<feature type="non-terminal residue" evidence="3">
    <location>
        <position position="398"/>
    </location>
</feature>
<feature type="compositionally biased region" description="Low complexity" evidence="1">
    <location>
        <begin position="168"/>
        <end position="179"/>
    </location>
</feature>
<gene>
    <name evidence="3" type="ORF">SHERM_15200</name>
</gene>
<dbReference type="Proteomes" id="UP001153555">
    <property type="component" value="Unassembled WGS sequence"/>
</dbReference>
<organism evidence="3 4">
    <name type="scientific">Striga hermonthica</name>
    <name type="common">Purple witchweed</name>
    <name type="synonym">Buchnera hermonthica</name>
    <dbReference type="NCBI Taxonomy" id="68872"/>
    <lineage>
        <taxon>Eukaryota</taxon>
        <taxon>Viridiplantae</taxon>
        <taxon>Streptophyta</taxon>
        <taxon>Embryophyta</taxon>
        <taxon>Tracheophyta</taxon>
        <taxon>Spermatophyta</taxon>
        <taxon>Magnoliopsida</taxon>
        <taxon>eudicotyledons</taxon>
        <taxon>Gunneridae</taxon>
        <taxon>Pentapetalae</taxon>
        <taxon>asterids</taxon>
        <taxon>lamiids</taxon>
        <taxon>Lamiales</taxon>
        <taxon>Orobanchaceae</taxon>
        <taxon>Buchnereae</taxon>
        <taxon>Striga</taxon>
    </lineage>
</organism>
<dbReference type="PANTHER" id="PTHR35046">
    <property type="entry name" value="ZINC KNUCKLE (CCHC-TYPE) FAMILY PROTEIN"/>
    <property type="match status" value="1"/>
</dbReference>
<dbReference type="PANTHER" id="PTHR35046:SF18">
    <property type="entry name" value="RNA-DIRECTED DNA POLYMERASE"/>
    <property type="match status" value="1"/>
</dbReference>
<dbReference type="CDD" id="cd00303">
    <property type="entry name" value="retropepsin_like"/>
    <property type="match status" value="1"/>
</dbReference>
<feature type="compositionally biased region" description="Low complexity" evidence="1">
    <location>
        <begin position="139"/>
        <end position="160"/>
    </location>
</feature>
<name>A0A9N7MV41_STRHE</name>
<evidence type="ECO:0000313" key="3">
    <source>
        <dbReference type="EMBL" id="CAA0815048.1"/>
    </source>
</evidence>
<evidence type="ECO:0000256" key="1">
    <source>
        <dbReference type="SAM" id="MobiDB-lite"/>
    </source>
</evidence>
<accession>A0A9N7MV41</accession>
<dbReference type="EMBL" id="CACSLK010012233">
    <property type="protein sequence ID" value="CAA0815048.1"/>
    <property type="molecule type" value="Genomic_DNA"/>
</dbReference>
<dbReference type="OrthoDB" id="1934635at2759"/>
<sequence length="398" mass="43894">RRVALVATRFRGRAAVWWVNLSSLRHRQGKQPLSSWIKFCELVEREFVPFNFDSLVYQQLQNLRQGTRSVNEYTTEFHRLLTRVDLHETRNQLVSRYVGGLRTAIRDMLNMFCPESVSDAHQRALLIEVQMAQKPGQLGSSSSRAGAATGVGPQFARPGPATGGGLGSSSAGGRLSASGKNPQRIGGMGGPQQSAVAARTVVGLRCFGCGEMADFSYGGDYEGPPTYDTEAGEVEELVPGDVGTTLVLRRACLAPCSVDSPVERHHLFESTCIVGEKVCRFIIDSGSCENVIAQEAVEKLHLSTIPHLQPYTLAWIQRGNAITVDRRVLVSFSVGPRYRDQIWCDVVSMDACHLLLGRPWQFDRAATHDGRLNTYSFSLEGVRSFCNLLYCALLRRQA</sequence>
<dbReference type="InterPro" id="IPR005162">
    <property type="entry name" value="Retrotrans_gag_dom"/>
</dbReference>
<evidence type="ECO:0000259" key="2">
    <source>
        <dbReference type="Pfam" id="PF03732"/>
    </source>
</evidence>
<dbReference type="AlphaFoldDB" id="A0A9N7MV41"/>
<dbReference type="InterPro" id="IPR021109">
    <property type="entry name" value="Peptidase_aspartic_dom_sf"/>
</dbReference>
<comment type="caution">
    <text evidence="3">The sequence shown here is derived from an EMBL/GenBank/DDBJ whole genome shotgun (WGS) entry which is preliminary data.</text>
</comment>
<proteinExistence type="predicted"/>
<evidence type="ECO:0000313" key="4">
    <source>
        <dbReference type="Proteomes" id="UP001153555"/>
    </source>
</evidence>
<feature type="domain" description="Retrotransposon gag" evidence="2">
    <location>
        <begin position="5"/>
        <end position="102"/>
    </location>
</feature>
<dbReference type="Gene3D" id="2.40.70.10">
    <property type="entry name" value="Acid Proteases"/>
    <property type="match status" value="1"/>
</dbReference>
<feature type="region of interest" description="Disordered" evidence="1">
    <location>
        <begin position="136"/>
        <end position="191"/>
    </location>
</feature>
<keyword evidence="4" id="KW-1185">Reference proteome</keyword>
<protein>
    <submittedName>
        <fullName evidence="3">F-box associated ubiquitination effector family protein</fullName>
    </submittedName>
</protein>
<dbReference type="Pfam" id="PF03732">
    <property type="entry name" value="Retrotrans_gag"/>
    <property type="match status" value="1"/>
</dbReference>
<feature type="non-terminal residue" evidence="3">
    <location>
        <position position="1"/>
    </location>
</feature>
<reference evidence="3" key="1">
    <citation type="submission" date="2019-12" db="EMBL/GenBank/DDBJ databases">
        <authorList>
            <person name="Scholes J."/>
        </authorList>
    </citation>
    <scope>NUCLEOTIDE SEQUENCE</scope>
</reference>